<feature type="region of interest" description="Disordered" evidence="1">
    <location>
        <begin position="121"/>
        <end position="154"/>
    </location>
</feature>
<feature type="region of interest" description="Disordered" evidence="1">
    <location>
        <begin position="166"/>
        <end position="199"/>
    </location>
</feature>
<sequence length="199" mass="20304">MTALSSPHLAARAHPHLSRFQANLPVSTDPSTPHVLPSLIHPSINPSHLRRPRNRRVRMRLPAALLLRRRPHAPGRTIRAAARGIAAVARVVDARHALVRTAPAGEAGAGEAHAHAGAVGGEAAGPGVVDAGEGRERGRGVRRRRAGGRGGGRRLRAGLAEEAAAAGVGGEGGWGWDGGGVGGGEGRGEEEEGGGGEVH</sequence>
<keyword evidence="3" id="KW-1185">Reference proteome</keyword>
<evidence type="ECO:0000313" key="3">
    <source>
        <dbReference type="Proteomes" id="UP000799766"/>
    </source>
</evidence>
<feature type="compositionally biased region" description="Basic residues" evidence="1">
    <location>
        <begin position="140"/>
        <end position="154"/>
    </location>
</feature>
<protein>
    <submittedName>
        <fullName evidence="2">Uncharacterized protein</fullName>
    </submittedName>
</protein>
<feature type="compositionally biased region" description="Acidic residues" evidence="1">
    <location>
        <begin position="188"/>
        <end position="199"/>
    </location>
</feature>
<name>A0A6A6NUK1_9PEZI</name>
<feature type="non-terminal residue" evidence="2">
    <location>
        <position position="199"/>
    </location>
</feature>
<feature type="compositionally biased region" description="Gly residues" evidence="1">
    <location>
        <begin position="167"/>
        <end position="185"/>
    </location>
</feature>
<organism evidence="2 3">
    <name type="scientific">Lineolata rhizophorae</name>
    <dbReference type="NCBI Taxonomy" id="578093"/>
    <lineage>
        <taxon>Eukaryota</taxon>
        <taxon>Fungi</taxon>
        <taxon>Dikarya</taxon>
        <taxon>Ascomycota</taxon>
        <taxon>Pezizomycotina</taxon>
        <taxon>Dothideomycetes</taxon>
        <taxon>Dothideomycetes incertae sedis</taxon>
        <taxon>Lineolatales</taxon>
        <taxon>Lineolataceae</taxon>
        <taxon>Lineolata</taxon>
    </lineage>
</organism>
<reference evidence="2" key="1">
    <citation type="journal article" date="2020" name="Stud. Mycol.">
        <title>101 Dothideomycetes genomes: a test case for predicting lifestyles and emergence of pathogens.</title>
        <authorList>
            <person name="Haridas S."/>
            <person name="Albert R."/>
            <person name="Binder M."/>
            <person name="Bloem J."/>
            <person name="Labutti K."/>
            <person name="Salamov A."/>
            <person name="Andreopoulos B."/>
            <person name="Baker S."/>
            <person name="Barry K."/>
            <person name="Bills G."/>
            <person name="Bluhm B."/>
            <person name="Cannon C."/>
            <person name="Castanera R."/>
            <person name="Culley D."/>
            <person name="Daum C."/>
            <person name="Ezra D."/>
            <person name="Gonzalez J."/>
            <person name="Henrissat B."/>
            <person name="Kuo A."/>
            <person name="Liang C."/>
            <person name="Lipzen A."/>
            <person name="Lutzoni F."/>
            <person name="Magnuson J."/>
            <person name="Mondo S."/>
            <person name="Nolan M."/>
            <person name="Ohm R."/>
            <person name="Pangilinan J."/>
            <person name="Park H.-J."/>
            <person name="Ramirez L."/>
            <person name="Alfaro M."/>
            <person name="Sun H."/>
            <person name="Tritt A."/>
            <person name="Yoshinaga Y."/>
            <person name="Zwiers L.-H."/>
            <person name="Turgeon B."/>
            <person name="Goodwin S."/>
            <person name="Spatafora J."/>
            <person name="Crous P."/>
            <person name="Grigoriev I."/>
        </authorList>
    </citation>
    <scope>NUCLEOTIDE SEQUENCE</scope>
    <source>
        <strain evidence="2">ATCC 16933</strain>
    </source>
</reference>
<proteinExistence type="predicted"/>
<evidence type="ECO:0000313" key="2">
    <source>
        <dbReference type="EMBL" id="KAF2455419.1"/>
    </source>
</evidence>
<accession>A0A6A6NUK1</accession>
<dbReference type="Proteomes" id="UP000799766">
    <property type="component" value="Unassembled WGS sequence"/>
</dbReference>
<dbReference type="EMBL" id="MU001687">
    <property type="protein sequence ID" value="KAF2455419.1"/>
    <property type="molecule type" value="Genomic_DNA"/>
</dbReference>
<gene>
    <name evidence="2" type="ORF">BDY21DRAFT_396921</name>
</gene>
<evidence type="ECO:0000256" key="1">
    <source>
        <dbReference type="SAM" id="MobiDB-lite"/>
    </source>
</evidence>
<dbReference type="AlphaFoldDB" id="A0A6A6NUK1"/>